<evidence type="ECO:0000256" key="2">
    <source>
        <dbReference type="ARBA" id="ARBA00022630"/>
    </source>
</evidence>
<dbReference type="EMBL" id="JAPQKI010000002">
    <property type="protein sequence ID" value="KAJ5110698.1"/>
    <property type="molecule type" value="Genomic_DNA"/>
</dbReference>
<accession>A0A9W9KM91</accession>
<proteinExistence type="inferred from homology"/>
<feature type="domain" description="FAD/NAD(P)-binding" evidence="5">
    <location>
        <begin position="74"/>
        <end position="235"/>
    </location>
</feature>
<keyword evidence="4" id="KW-0560">Oxidoreductase</keyword>
<keyword evidence="2" id="KW-0285">Flavoprotein</keyword>
<dbReference type="InterPro" id="IPR036188">
    <property type="entry name" value="FAD/NAD-bd_sf"/>
</dbReference>
<dbReference type="AlphaFoldDB" id="A0A9W9KM91"/>
<dbReference type="Gene3D" id="3.50.50.100">
    <property type="match status" value="2"/>
</dbReference>
<sequence length="311" mass="33096">MVSEITVVVIGAAVAGIKVSHGVLKHIPTAKIVLVNPHKDYYFHIAAPRVVVKPDAFSADQYFYPIQDTFKKYPESSFETIIVGGGGTVGVELAGELSDALLGKNDSSPSITLVSATPHLLPRLKDAAGAAAERILKEKGVKLLASRKVEKAEQNLGSNVWTVILDTGEVLTADLYVAATGLLPNNGFIPSAFLDKDGWVDVDDQLRVRAAVGADGNSAIYAVGDVTTFPRRDGYRIAEQASVVVSNIKSEITGIGQRTSYTPSDRIVAMVPVGRSGGTGQMGSWVLWGFLVSFIKGRDFFVSKASSFVQG</sequence>
<dbReference type="GO" id="GO:0004174">
    <property type="term" value="F:electron-transferring-flavoprotein dehydrogenase activity"/>
    <property type="evidence" value="ECO:0007669"/>
    <property type="project" value="TreeGrafter"/>
</dbReference>
<evidence type="ECO:0000313" key="7">
    <source>
        <dbReference type="Proteomes" id="UP001149074"/>
    </source>
</evidence>
<keyword evidence="7" id="KW-1185">Reference proteome</keyword>
<gene>
    <name evidence="6" type="ORF">N7532_001233</name>
</gene>
<dbReference type="GeneID" id="81352706"/>
<evidence type="ECO:0000256" key="3">
    <source>
        <dbReference type="ARBA" id="ARBA00022827"/>
    </source>
</evidence>
<evidence type="ECO:0000256" key="1">
    <source>
        <dbReference type="ARBA" id="ARBA00006442"/>
    </source>
</evidence>
<dbReference type="OrthoDB" id="202203at2759"/>
<dbReference type="GO" id="GO:0050660">
    <property type="term" value="F:flavin adenine dinucleotide binding"/>
    <property type="evidence" value="ECO:0007669"/>
    <property type="project" value="TreeGrafter"/>
</dbReference>
<evidence type="ECO:0000256" key="4">
    <source>
        <dbReference type="ARBA" id="ARBA00023002"/>
    </source>
</evidence>
<dbReference type="RefSeq" id="XP_056478768.1">
    <property type="nucleotide sequence ID" value="XM_056613727.1"/>
</dbReference>
<reference evidence="6" key="2">
    <citation type="journal article" date="2023" name="IMA Fungus">
        <title>Comparative genomic study of the Penicillium genus elucidates a diverse pangenome and 15 lateral gene transfer events.</title>
        <authorList>
            <person name="Petersen C."/>
            <person name="Sorensen T."/>
            <person name="Nielsen M.R."/>
            <person name="Sondergaard T.E."/>
            <person name="Sorensen J.L."/>
            <person name="Fitzpatrick D.A."/>
            <person name="Frisvad J.C."/>
            <person name="Nielsen K.L."/>
        </authorList>
    </citation>
    <scope>NUCLEOTIDE SEQUENCE</scope>
    <source>
        <strain evidence="6">IBT 30761</strain>
    </source>
</reference>
<comment type="caution">
    <text evidence="6">The sequence shown here is derived from an EMBL/GenBank/DDBJ whole genome shotgun (WGS) entry which is preliminary data.</text>
</comment>
<dbReference type="Pfam" id="PF07992">
    <property type="entry name" value="Pyr_redox_2"/>
    <property type="match status" value="1"/>
</dbReference>
<name>A0A9W9KM91_9EURO</name>
<comment type="similarity">
    <text evidence="1">Belongs to the FAD-dependent oxidoreductase family.</text>
</comment>
<keyword evidence="3" id="KW-0274">FAD</keyword>
<dbReference type="InterPro" id="IPR023753">
    <property type="entry name" value="FAD/NAD-binding_dom"/>
</dbReference>
<evidence type="ECO:0000259" key="5">
    <source>
        <dbReference type="Pfam" id="PF07992"/>
    </source>
</evidence>
<dbReference type="SUPFAM" id="SSF51905">
    <property type="entry name" value="FAD/NAD(P)-binding domain"/>
    <property type="match status" value="1"/>
</dbReference>
<dbReference type="PANTHER" id="PTHR43735:SF3">
    <property type="entry name" value="FERROPTOSIS SUPPRESSOR PROTEIN 1"/>
    <property type="match status" value="1"/>
</dbReference>
<organism evidence="6 7">
    <name type="scientific">Penicillium argentinense</name>
    <dbReference type="NCBI Taxonomy" id="1131581"/>
    <lineage>
        <taxon>Eukaryota</taxon>
        <taxon>Fungi</taxon>
        <taxon>Dikarya</taxon>
        <taxon>Ascomycota</taxon>
        <taxon>Pezizomycotina</taxon>
        <taxon>Eurotiomycetes</taxon>
        <taxon>Eurotiomycetidae</taxon>
        <taxon>Eurotiales</taxon>
        <taxon>Aspergillaceae</taxon>
        <taxon>Penicillium</taxon>
    </lineage>
</organism>
<protein>
    <recommendedName>
        <fullName evidence="5">FAD/NAD(P)-binding domain-containing protein</fullName>
    </recommendedName>
</protein>
<dbReference type="Proteomes" id="UP001149074">
    <property type="component" value="Unassembled WGS sequence"/>
</dbReference>
<dbReference type="GO" id="GO:0005737">
    <property type="term" value="C:cytoplasm"/>
    <property type="evidence" value="ECO:0007669"/>
    <property type="project" value="TreeGrafter"/>
</dbReference>
<evidence type="ECO:0000313" key="6">
    <source>
        <dbReference type="EMBL" id="KAJ5110698.1"/>
    </source>
</evidence>
<dbReference type="PANTHER" id="PTHR43735">
    <property type="entry name" value="APOPTOSIS-INDUCING FACTOR 1"/>
    <property type="match status" value="1"/>
</dbReference>
<reference evidence="6" key="1">
    <citation type="submission" date="2022-11" db="EMBL/GenBank/DDBJ databases">
        <authorList>
            <person name="Petersen C."/>
        </authorList>
    </citation>
    <scope>NUCLEOTIDE SEQUENCE</scope>
    <source>
        <strain evidence="6">IBT 30761</strain>
    </source>
</reference>